<evidence type="ECO:0000256" key="5">
    <source>
        <dbReference type="RuleBase" id="RU362059"/>
    </source>
</evidence>
<name>A0A8J2KHX9_9HEXA</name>
<dbReference type="CDD" id="cd03784">
    <property type="entry name" value="GT1_Gtf-like"/>
    <property type="match status" value="1"/>
</dbReference>
<dbReference type="PANTHER" id="PTHR48043:SF145">
    <property type="entry name" value="FI06409P-RELATED"/>
    <property type="match status" value="1"/>
</dbReference>
<evidence type="ECO:0000313" key="6">
    <source>
        <dbReference type="EMBL" id="CAG7815010.1"/>
    </source>
</evidence>
<keyword evidence="7" id="KW-1185">Reference proteome</keyword>
<gene>
    <name evidence="6" type="ORF">AFUS01_LOCUS25716</name>
</gene>
<evidence type="ECO:0000256" key="3">
    <source>
        <dbReference type="ARBA" id="ARBA00022679"/>
    </source>
</evidence>
<dbReference type="FunFam" id="3.40.50.2000:FF:000021">
    <property type="entry name" value="UDP-glucuronosyltransferase"/>
    <property type="match status" value="1"/>
</dbReference>
<feature type="non-terminal residue" evidence="6">
    <location>
        <position position="1"/>
    </location>
</feature>
<dbReference type="Proteomes" id="UP000708208">
    <property type="component" value="Unassembled WGS sequence"/>
</dbReference>
<dbReference type="PANTHER" id="PTHR48043">
    <property type="entry name" value="EG:EG0003.4 PROTEIN-RELATED"/>
    <property type="match status" value="1"/>
</dbReference>
<dbReference type="EC" id="2.4.1.17" evidence="5"/>
<comment type="similarity">
    <text evidence="1 4">Belongs to the UDP-glycosyltransferase family.</text>
</comment>
<dbReference type="AlphaFoldDB" id="A0A8J2KHX9"/>
<dbReference type="PROSITE" id="PS00375">
    <property type="entry name" value="UDPGT"/>
    <property type="match status" value="1"/>
</dbReference>
<dbReference type="EMBL" id="CAJVCH010333439">
    <property type="protein sequence ID" value="CAG7815010.1"/>
    <property type="molecule type" value="Genomic_DNA"/>
</dbReference>
<evidence type="ECO:0000256" key="2">
    <source>
        <dbReference type="ARBA" id="ARBA00022676"/>
    </source>
</evidence>
<dbReference type="GO" id="GO:0016020">
    <property type="term" value="C:membrane"/>
    <property type="evidence" value="ECO:0007669"/>
    <property type="project" value="UniProtKB-SubCell"/>
</dbReference>
<comment type="caution">
    <text evidence="6">The sequence shown here is derived from an EMBL/GenBank/DDBJ whole genome shotgun (WGS) entry which is preliminary data.</text>
</comment>
<comment type="subcellular location">
    <subcellularLocation>
        <location evidence="5">Membrane</location>
        <topology evidence="5">Single-pass membrane protein</topology>
    </subcellularLocation>
</comment>
<evidence type="ECO:0000313" key="7">
    <source>
        <dbReference type="Proteomes" id="UP000708208"/>
    </source>
</evidence>
<protein>
    <recommendedName>
        <fullName evidence="5">UDP-glucuronosyltransferase</fullName>
        <ecNumber evidence="5">2.4.1.17</ecNumber>
    </recommendedName>
</protein>
<sequence>SHFDLIIYDHPGKELVYPMALKMKAKVIAFVPMSSMMVADVEVFGLPVELYLLNTQNNRYWFIPDSFFSIGISFSWYFTYQDYYLPRAEAISRDVFNFDFPPLEQLVKNVDLIFLNDHFSSGNSIAYPPFIVPVGGMHVRKSSGTLPKDMEEFLADVDQFVYISFGSVTQVSKLPLKMRNILFEAVESIRRTKFLWKWEGEIPEDLPRNAMAKNWFPQQDLLAHPKCKGFVTQGGVMSLQQAVFHGVPVLVIPGFGDQPLNARTVANKGFGIYLEFADVTVKTFSESIRQIIENDKYSSSIQQASRRFKDRPMSAVDTAV</sequence>
<dbReference type="OrthoDB" id="5835829at2759"/>
<feature type="non-terminal residue" evidence="6">
    <location>
        <position position="320"/>
    </location>
</feature>
<dbReference type="InterPro" id="IPR002213">
    <property type="entry name" value="UDP_glucos_trans"/>
</dbReference>
<comment type="catalytic activity">
    <reaction evidence="5">
        <text>glucuronate acceptor + UDP-alpha-D-glucuronate = acceptor beta-D-glucuronoside + UDP + H(+)</text>
        <dbReference type="Rhea" id="RHEA:21032"/>
        <dbReference type="ChEBI" id="CHEBI:15378"/>
        <dbReference type="ChEBI" id="CHEBI:58052"/>
        <dbReference type="ChEBI" id="CHEBI:58223"/>
        <dbReference type="ChEBI" id="CHEBI:132367"/>
        <dbReference type="ChEBI" id="CHEBI:132368"/>
        <dbReference type="EC" id="2.4.1.17"/>
    </reaction>
</comment>
<dbReference type="Pfam" id="PF00201">
    <property type="entry name" value="UDPGT"/>
    <property type="match status" value="1"/>
</dbReference>
<dbReference type="GO" id="GO:0015020">
    <property type="term" value="F:glucuronosyltransferase activity"/>
    <property type="evidence" value="ECO:0007669"/>
    <property type="project" value="UniProtKB-EC"/>
</dbReference>
<dbReference type="InterPro" id="IPR035595">
    <property type="entry name" value="UDP_glycos_trans_CS"/>
</dbReference>
<keyword evidence="2 4" id="KW-0328">Glycosyltransferase</keyword>
<accession>A0A8J2KHX9</accession>
<organism evidence="6 7">
    <name type="scientific">Allacma fusca</name>
    <dbReference type="NCBI Taxonomy" id="39272"/>
    <lineage>
        <taxon>Eukaryota</taxon>
        <taxon>Metazoa</taxon>
        <taxon>Ecdysozoa</taxon>
        <taxon>Arthropoda</taxon>
        <taxon>Hexapoda</taxon>
        <taxon>Collembola</taxon>
        <taxon>Symphypleona</taxon>
        <taxon>Sminthuridae</taxon>
        <taxon>Allacma</taxon>
    </lineage>
</organism>
<evidence type="ECO:0000256" key="4">
    <source>
        <dbReference type="RuleBase" id="RU003718"/>
    </source>
</evidence>
<reference evidence="6" key="1">
    <citation type="submission" date="2021-06" db="EMBL/GenBank/DDBJ databases">
        <authorList>
            <person name="Hodson N. C."/>
            <person name="Mongue J. A."/>
            <person name="Jaron S. K."/>
        </authorList>
    </citation>
    <scope>NUCLEOTIDE SEQUENCE</scope>
</reference>
<evidence type="ECO:0000256" key="1">
    <source>
        <dbReference type="ARBA" id="ARBA00009995"/>
    </source>
</evidence>
<dbReference type="InterPro" id="IPR050271">
    <property type="entry name" value="UDP-glycosyltransferase"/>
</dbReference>
<proteinExistence type="inferred from homology"/>
<keyword evidence="3 4" id="KW-0808">Transferase</keyword>